<proteinExistence type="predicted"/>
<accession>A0ABV9MV78</accession>
<protein>
    <submittedName>
        <fullName evidence="2">Uncharacterized protein</fullName>
    </submittedName>
</protein>
<evidence type="ECO:0000313" key="2">
    <source>
        <dbReference type="EMBL" id="MFC4719902.1"/>
    </source>
</evidence>
<organism evidence="2 3">
    <name type="scientific">Enterococcus lemanii</name>
    <dbReference type="NCBI Taxonomy" id="1159752"/>
    <lineage>
        <taxon>Bacteria</taxon>
        <taxon>Bacillati</taxon>
        <taxon>Bacillota</taxon>
        <taxon>Bacilli</taxon>
        <taxon>Lactobacillales</taxon>
        <taxon>Enterococcaceae</taxon>
        <taxon>Enterococcus</taxon>
    </lineage>
</organism>
<evidence type="ECO:0000256" key="1">
    <source>
        <dbReference type="SAM" id="Phobius"/>
    </source>
</evidence>
<reference evidence="3" key="1">
    <citation type="journal article" date="2019" name="Int. J. Syst. Evol. Microbiol.">
        <title>The Global Catalogue of Microorganisms (GCM) 10K type strain sequencing project: providing services to taxonomists for standard genome sequencing and annotation.</title>
        <authorList>
            <consortium name="The Broad Institute Genomics Platform"/>
            <consortium name="The Broad Institute Genome Sequencing Center for Infectious Disease"/>
            <person name="Wu L."/>
            <person name="Ma J."/>
        </authorList>
    </citation>
    <scope>NUCLEOTIDE SEQUENCE [LARGE SCALE GENOMIC DNA]</scope>
    <source>
        <strain evidence="3">CGMCC 1.19032</strain>
    </source>
</reference>
<evidence type="ECO:0000313" key="3">
    <source>
        <dbReference type="Proteomes" id="UP001595969"/>
    </source>
</evidence>
<keyword evidence="1" id="KW-1133">Transmembrane helix</keyword>
<dbReference type="Proteomes" id="UP001595969">
    <property type="component" value="Unassembled WGS sequence"/>
</dbReference>
<feature type="transmembrane region" description="Helical" evidence="1">
    <location>
        <begin position="62"/>
        <end position="83"/>
    </location>
</feature>
<keyword evidence="3" id="KW-1185">Reference proteome</keyword>
<comment type="caution">
    <text evidence="2">The sequence shown here is derived from an EMBL/GenBank/DDBJ whole genome shotgun (WGS) entry which is preliminary data.</text>
</comment>
<name>A0ABV9MV78_9ENTE</name>
<dbReference type="EMBL" id="JBHSGS010000049">
    <property type="protein sequence ID" value="MFC4719902.1"/>
    <property type="molecule type" value="Genomic_DNA"/>
</dbReference>
<gene>
    <name evidence="2" type="ORF">ACFO5I_09200</name>
</gene>
<feature type="transmembrane region" description="Helical" evidence="1">
    <location>
        <begin position="34"/>
        <end position="56"/>
    </location>
</feature>
<keyword evidence="1" id="KW-0472">Membrane</keyword>
<dbReference type="RefSeq" id="WP_204652819.1">
    <property type="nucleotide sequence ID" value="NZ_JAFBFD010000002.1"/>
</dbReference>
<sequence length="87" mass="9838">MRFYQALQLSPLALKNQIKAANTKKEKHFFQKAIVTRSFLLVSFAIVFISLITSLFGNETSSLAVVLFCQLLSLRFMCLRLSIGNHA</sequence>
<keyword evidence="1" id="KW-0812">Transmembrane</keyword>